<proteinExistence type="predicted"/>
<dbReference type="AlphaFoldDB" id="A0A5B9MMV2"/>
<gene>
    <name evidence="2" type="ORF">Mal15_42670</name>
</gene>
<feature type="compositionally biased region" description="Basic residues" evidence="1">
    <location>
        <begin position="7"/>
        <end position="18"/>
    </location>
</feature>
<evidence type="ECO:0000313" key="2">
    <source>
        <dbReference type="EMBL" id="QEG00198.1"/>
    </source>
</evidence>
<keyword evidence="3" id="KW-1185">Reference proteome</keyword>
<accession>A0A5B9MMV2</accession>
<dbReference type="Proteomes" id="UP000321353">
    <property type="component" value="Chromosome"/>
</dbReference>
<evidence type="ECO:0000256" key="1">
    <source>
        <dbReference type="SAM" id="MobiDB-lite"/>
    </source>
</evidence>
<dbReference type="KEGG" id="smam:Mal15_42670"/>
<sequence>MSEYNKPKRPTKKKAKKTPKQERKELFPDIADNAAPNPTPATGAEPKNESQPDPFDPVSLRIDPSTAAGAIGVKRKIVTMNCCKPDKMEFCRVHPDTAFRLETAIIEDKKNRESYLVVRELWPELPDFIQLVRLCLAVNRHGSPFLWPAKLPDPDGKTLAWHTSMLEAQELAVNSWVRCQADMQAGSYAVYEATGNLPDPQWPDLDFRQCLELVFKSRFIRSLDHPFLLELFGQV</sequence>
<reference evidence="2 3" key="1">
    <citation type="submission" date="2019-02" db="EMBL/GenBank/DDBJ databases">
        <title>Planctomycetal bacteria perform biofilm scaping via a novel small molecule.</title>
        <authorList>
            <person name="Jeske O."/>
            <person name="Boedeker C."/>
            <person name="Wiegand S."/>
            <person name="Breitling P."/>
            <person name="Kallscheuer N."/>
            <person name="Jogler M."/>
            <person name="Rohde M."/>
            <person name="Petersen J."/>
            <person name="Medema M.H."/>
            <person name="Surup F."/>
            <person name="Jogler C."/>
        </authorList>
    </citation>
    <scope>NUCLEOTIDE SEQUENCE [LARGE SCALE GENOMIC DNA]</scope>
    <source>
        <strain evidence="2 3">Mal15</strain>
    </source>
</reference>
<protein>
    <submittedName>
        <fullName evidence="2">Uncharacterized protein</fullName>
    </submittedName>
</protein>
<feature type="compositionally biased region" description="Low complexity" evidence="1">
    <location>
        <begin position="28"/>
        <end position="45"/>
    </location>
</feature>
<organism evidence="2 3">
    <name type="scientific">Stieleria maiorica</name>
    <dbReference type="NCBI Taxonomy" id="2795974"/>
    <lineage>
        <taxon>Bacteria</taxon>
        <taxon>Pseudomonadati</taxon>
        <taxon>Planctomycetota</taxon>
        <taxon>Planctomycetia</taxon>
        <taxon>Pirellulales</taxon>
        <taxon>Pirellulaceae</taxon>
        <taxon>Stieleria</taxon>
    </lineage>
</organism>
<dbReference type="RefSeq" id="WP_233902920.1">
    <property type="nucleotide sequence ID" value="NZ_CP036264.1"/>
</dbReference>
<feature type="region of interest" description="Disordered" evidence="1">
    <location>
        <begin position="1"/>
        <end position="60"/>
    </location>
</feature>
<dbReference type="EMBL" id="CP036264">
    <property type="protein sequence ID" value="QEG00198.1"/>
    <property type="molecule type" value="Genomic_DNA"/>
</dbReference>
<name>A0A5B9MMV2_9BACT</name>
<evidence type="ECO:0000313" key="3">
    <source>
        <dbReference type="Proteomes" id="UP000321353"/>
    </source>
</evidence>